<evidence type="ECO:0000313" key="2">
    <source>
        <dbReference type="Proteomes" id="UP000323917"/>
    </source>
</evidence>
<sequence>MAPMKRPAAFEHHDPIEDSHSLTHLAHRWHVSRRKIRALLKSGKLPFVDLEGQLRVPDPAVKEFERGWQRVNGG</sequence>
<gene>
    <name evidence="1" type="ORF">Pr1d_39220</name>
</gene>
<organism evidence="1 2">
    <name type="scientific">Bythopirellula goksoeyrii</name>
    <dbReference type="NCBI Taxonomy" id="1400387"/>
    <lineage>
        <taxon>Bacteria</taxon>
        <taxon>Pseudomonadati</taxon>
        <taxon>Planctomycetota</taxon>
        <taxon>Planctomycetia</taxon>
        <taxon>Pirellulales</taxon>
        <taxon>Lacipirellulaceae</taxon>
        <taxon>Bythopirellula</taxon>
    </lineage>
</organism>
<name>A0A5B9QC26_9BACT</name>
<evidence type="ECO:0008006" key="3">
    <source>
        <dbReference type="Google" id="ProtNLM"/>
    </source>
</evidence>
<proteinExistence type="predicted"/>
<dbReference type="Proteomes" id="UP000323917">
    <property type="component" value="Chromosome"/>
</dbReference>
<keyword evidence="2" id="KW-1185">Reference proteome</keyword>
<accession>A0A5B9QC26</accession>
<dbReference type="KEGG" id="bgok:Pr1d_39220"/>
<evidence type="ECO:0000313" key="1">
    <source>
        <dbReference type="EMBL" id="QEG36607.1"/>
    </source>
</evidence>
<reference evidence="1 2" key="1">
    <citation type="submission" date="2019-08" db="EMBL/GenBank/DDBJ databases">
        <title>Deep-cultivation of Planctomycetes and their phenomic and genomic characterization uncovers novel biology.</title>
        <authorList>
            <person name="Wiegand S."/>
            <person name="Jogler M."/>
            <person name="Boedeker C."/>
            <person name="Pinto D."/>
            <person name="Vollmers J."/>
            <person name="Rivas-Marin E."/>
            <person name="Kohn T."/>
            <person name="Peeters S.H."/>
            <person name="Heuer A."/>
            <person name="Rast P."/>
            <person name="Oberbeckmann S."/>
            <person name="Bunk B."/>
            <person name="Jeske O."/>
            <person name="Meyerdierks A."/>
            <person name="Storesund J.E."/>
            <person name="Kallscheuer N."/>
            <person name="Luecker S."/>
            <person name="Lage O.M."/>
            <person name="Pohl T."/>
            <person name="Merkel B.J."/>
            <person name="Hornburger P."/>
            <person name="Mueller R.-W."/>
            <person name="Bruemmer F."/>
            <person name="Labrenz M."/>
            <person name="Spormann A.M."/>
            <person name="Op den Camp H."/>
            <person name="Overmann J."/>
            <person name="Amann R."/>
            <person name="Jetten M.S.M."/>
            <person name="Mascher T."/>
            <person name="Medema M.H."/>
            <person name="Devos D.P."/>
            <person name="Kaster A.-K."/>
            <person name="Ovreas L."/>
            <person name="Rohde M."/>
            <person name="Galperin M.Y."/>
            <person name="Jogler C."/>
        </authorList>
    </citation>
    <scope>NUCLEOTIDE SEQUENCE [LARGE SCALE GENOMIC DNA]</scope>
    <source>
        <strain evidence="1 2">Pr1d</strain>
    </source>
</reference>
<protein>
    <recommendedName>
        <fullName evidence="3">Helix-turn-helix domain protein</fullName>
    </recommendedName>
</protein>
<dbReference type="AlphaFoldDB" id="A0A5B9QC26"/>
<dbReference type="EMBL" id="CP042913">
    <property type="protein sequence ID" value="QEG36607.1"/>
    <property type="molecule type" value="Genomic_DNA"/>
</dbReference>